<proteinExistence type="predicted"/>
<evidence type="ECO:0000313" key="5">
    <source>
        <dbReference type="Proteomes" id="UP000198420"/>
    </source>
</evidence>
<dbReference type="InterPro" id="IPR055592">
    <property type="entry name" value="DUF7168"/>
</dbReference>
<organism evidence="4 5">
    <name type="scientific">Actinomadura mexicana</name>
    <dbReference type="NCBI Taxonomy" id="134959"/>
    <lineage>
        <taxon>Bacteria</taxon>
        <taxon>Bacillati</taxon>
        <taxon>Actinomycetota</taxon>
        <taxon>Actinomycetes</taxon>
        <taxon>Streptosporangiales</taxon>
        <taxon>Thermomonosporaceae</taxon>
        <taxon>Actinomadura</taxon>
    </lineage>
</organism>
<feature type="domain" description="DUF2786" evidence="2">
    <location>
        <begin position="241"/>
        <end position="280"/>
    </location>
</feature>
<dbReference type="Proteomes" id="UP000198420">
    <property type="component" value="Unassembled WGS sequence"/>
</dbReference>
<protein>
    <submittedName>
        <fullName evidence="4">Uncharacterized protein</fullName>
    </submittedName>
</protein>
<gene>
    <name evidence="4" type="ORF">SAMN06265355_12433</name>
</gene>
<dbReference type="AlphaFoldDB" id="A0A239GEK3"/>
<feature type="region of interest" description="Disordered" evidence="1">
    <location>
        <begin position="168"/>
        <end position="238"/>
    </location>
</feature>
<feature type="compositionally biased region" description="Polar residues" evidence="1">
    <location>
        <begin position="194"/>
        <end position="209"/>
    </location>
</feature>
<dbReference type="Pfam" id="PF23771">
    <property type="entry name" value="DUF7168"/>
    <property type="match status" value="1"/>
</dbReference>
<feature type="domain" description="DUF7168" evidence="3">
    <location>
        <begin position="309"/>
        <end position="413"/>
    </location>
</feature>
<reference evidence="5" key="1">
    <citation type="submission" date="2017-06" db="EMBL/GenBank/DDBJ databases">
        <authorList>
            <person name="Varghese N."/>
            <person name="Submissions S."/>
        </authorList>
    </citation>
    <scope>NUCLEOTIDE SEQUENCE [LARGE SCALE GENOMIC DNA]</scope>
    <source>
        <strain evidence="5">DSM 44485</strain>
    </source>
</reference>
<evidence type="ECO:0000259" key="2">
    <source>
        <dbReference type="Pfam" id="PF10979"/>
    </source>
</evidence>
<evidence type="ECO:0000256" key="1">
    <source>
        <dbReference type="SAM" id="MobiDB-lite"/>
    </source>
</evidence>
<keyword evidence="5" id="KW-1185">Reference proteome</keyword>
<evidence type="ECO:0000259" key="3">
    <source>
        <dbReference type="Pfam" id="PF23771"/>
    </source>
</evidence>
<name>A0A239GEK3_9ACTN</name>
<dbReference type="EMBL" id="FZNP01000024">
    <property type="protein sequence ID" value="SNS67335.1"/>
    <property type="molecule type" value="Genomic_DNA"/>
</dbReference>
<sequence>MRKTWRGGRTFEAPVALTTDEAVRSLARGDRTTFRRFVGELTDRPDTPGWTAAADRCLADRLRHGITSAWQRGWQPADLVRFTARRHTTRHARLATDAIADEMRAYSPATVGDRWREQLAALHADVWWPEDGSHPSRWCRREGVERATYVACAVELIHLLETLARLPSITPPPGAGQPGTDTSRANGPGPGTFSAGNPSADTDQGSQGTPRPGSDTSGPRRARGGSPGEAGGGRRAEADQRILGRVRALLAKAESTEFPEEAEALSTRAQELMARHSIDQALLAAETGEVCGPDGRRIAVDSPYDAPKAVLLTVVAEANHCRAIWHRELGFSTVLGFPADLAAVEILFTSLLVQATSAMVHAGPRRDARGRSRTRSFRHAFLNAYAVRIGERLRGAADRAAAGAGGKDLLPVLAARDQVVDQAVDTMFPDLAKGRAGSVSNYEGWVAGRAAADLASLNGRSEVTGAFRGP</sequence>
<accession>A0A239GEK3</accession>
<dbReference type="RefSeq" id="WP_245920246.1">
    <property type="nucleotide sequence ID" value="NZ_FZNP01000024.1"/>
</dbReference>
<dbReference type="Pfam" id="PF10979">
    <property type="entry name" value="DUF2786"/>
    <property type="match status" value="1"/>
</dbReference>
<evidence type="ECO:0000313" key="4">
    <source>
        <dbReference type="EMBL" id="SNS67335.1"/>
    </source>
</evidence>
<dbReference type="InterPro" id="IPR024498">
    <property type="entry name" value="DUF2786"/>
</dbReference>